<evidence type="ECO:0000313" key="10">
    <source>
        <dbReference type="Proteomes" id="UP000010366"/>
    </source>
</evidence>
<evidence type="ECO:0000313" key="9">
    <source>
        <dbReference type="EMBL" id="AFY93864.1"/>
    </source>
</evidence>
<dbReference type="EMBL" id="CP003600">
    <property type="protein sequence ID" value="AFY93864.1"/>
    <property type="molecule type" value="Genomic_DNA"/>
</dbReference>
<feature type="domain" description="Bacterial sugar transferase" evidence="8">
    <location>
        <begin position="284"/>
        <end position="479"/>
    </location>
</feature>
<feature type="transmembrane region" description="Helical" evidence="7">
    <location>
        <begin position="100"/>
        <end position="118"/>
    </location>
</feature>
<keyword evidence="10" id="KW-1185">Reference proteome</keyword>
<dbReference type="KEGG" id="cmp:Cha6605_2828"/>
<accession>K9UI41</accession>
<dbReference type="GO" id="GO:0016020">
    <property type="term" value="C:membrane"/>
    <property type="evidence" value="ECO:0007669"/>
    <property type="project" value="UniProtKB-SubCell"/>
</dbReference>
<dbReference type="OrthoDB" id="570875at2"/>
<dbReference type="InterPro" id="IPR003362">
    <property type="entry name" value="Bact_transf"/>
</dbReference>
<dbReference type="GO" id="GO:0016780">
    <property type="term" value="F:phosphotransferase activity, for other substituted phosphate groups"/>
    <property type="evidence" value="ECO:0007669"/>
    <property type="project" value="TreeGrafter"/>
</dbReference>
<dbReference type="InterPro" id="IPR017475">
    <property type="entry name" value="EPS_sugar_tfrase"/>
</dbReference>
<feature type="transmembrane region" description="Helical" evidence="7">
    <location>
        <begin position="66"/>
        <end position="88"/>
    </location>
</feature>
<organism evidence="9 10">
    <name type="scientific">Chamaesiphon minutus (strain ATCC 27169 / PCC 6605)</name>
    <dbReference type="NCBI Taxonomy" id="1173020"/>
    <lineage>
        <taxon>Bacteria</taxon>
        <taxon>Bacillati</taxon>
        <taxon>Cyanobacteriota</taxon>
        <taxon>Cyanophyceae</taxon>
        <taxon>Gomontiellales</taxon>
        <taxon>Chamaesiphonaceae</taxon>
        <taxon>Chamaesiphon</taxon>
    </lineage>
</organism>
<dbReference type="PANTHER" id="PTHR30576:SF10">
    <property type="entry name" value="SLL5057 PROTEIN"/>
    <property type="match status" value="1"/>
</dbReference>
<keyword evidence="3 9" id="KW-0808">Transferase</keyword>
<dbReference type="PATRIC" id="fig|1173020.3.peg.3227"/>
<feature type="transmembrane region" description="Helical" evidence="7">
    <location>
        <begin position="130"/>
        <end position="147"/>
    </location>
</feature>
<reference evidence="9 10" key="1">
    <citation type="submission" date="2012-05" db="EMBL/GenBank/DDBJ databases">
        <title>Finished chromosome of genome of Chamaesiphon sp. PCC 6605.</title>
        <authorList>
            <consortium name="US DOE Joint Genome Institute"/>
            <person name="Gugger M."/>
            <person name="Coursin T."/>
            <person name="Rippka R."/>
            <person name="Tandeau De Marsac N."/>
            <person name="Huntemann M."/>
            <person name="Wei C.-L."/>
            <person name="Han J."/>
            <person name="Detter J.C."/>
            <person name="Han C."/>
            <person name="Tapia R."/>
            <person name="Chen A."/>
            <person name="Kyrpides N."/>
            <person name="Mavromatis K."/>
            <person name="Markowitz V."/>
            <person name="Szeto E."/>
            <person name="Ivanova N."/>
            <person name="Pagani I."/>
            <person name="Pati A."/>
            <person name="Goodwin L."/>
            <person name="Nordberg H.P."/>
            <person name="Cantor M.N."/>
            <person name="Hua S.X."/>
            <person name="Woyke T."/>
            <person name="Kerfeld C.A."/>
        </authorList>
    </citation>
    <scope>NUCLEOTIDE SEQUENCE [LARGE SCALE GENOMIC DNA]</scope>
    <source>
        <strain evidence="10">ATCC 27169 / PCC 6605</strain>
    </source>
</reference>
<evidence type="ECO:0000259" key="8">
    <source>
        <dbReference type="Pfam" id="PF02397"/>
    </source>
</evidence>
<dbReference type="NCBIfam" id="TIGR03025">
    <property type="entry name" value="EPS_sugtrans"/>
    <property type="match status" value="1"/>
</dbReference>
<dbReference type="Proteomes" id="UP000010366">
    <property type="component" value="Chromosome"/>
</dbReference>
<keyword evidence="6 7" id="KW-0472">Membrane</keyword>
<evidence type="ECO:0000256" key="5">
    <source>
        <dbReference type="ARBA" id="ARBA00022989"/>
    </source>
</evidence>
<evidence type="ECO:0000256" key="1">
    <source>
        <dbReference type="ARBA" id="ARBA00004141"/>
    </source>
</evidence>
<evidence type="ECO:0000256" key="6">
    <source>
        <dbReference type="ARBA" id="ARBA00023136"/>
    </source>
</evidence>
<dbReference type="eggNOG" id="COG2148">
    <property type="taxonomic scope" value="Bacteria"/>
</dbReference>
<protein>
    <submittedName>
        <fullName evidence="9">Exopolysaccharide biosynthesis polyprenyl glycosylphosphotransferase</fullName>
    </submittedName>
</protein>
<comment type="subcellular location">
    <subcellularLocation>
        <location evidence="1">Membrane</location>
        <topology evidence="1">Multi-pass membrane protein</topology>
    </subcellularLocation>
</comment>
<evidence type="ECO:0000256" key="2">
    <source>
        <dbReference type="ARBA" id="ARBA00006464"/>
    </source>
</evidence>
<evidence type="ECO:0000256" key="7">
    <source>
        <dbReference type="SAM" id="Phobius"/>
    </source>
</evidence>
<keyword evidence="4 7" id="KW-0812">Transmembrane</keyword>
<dbReference type="Pfam" id="PF02397">
    <property type="entry name" value="Bac_transf"/>
    <property type="match status" value="1"/>
</dbReference>
<evidence type="ECO:0000256" key="3">
    <source>
        <dbReference type="ARBA" id="ARBA00022679"/>
    </source>
</evidence>
<dbReference type="PANTHER" id="PTHR30576">
    <property type="entry name" value="COLANIC BIOSYNTHESIS UDP-GLUCOSE LIPID CARRIER TRANSFERASE"/>
    <property type="match status" value="1"/>
</dbReference>
<gene>
    <name evidence="9" type="ORF">Cha6605_2828</name>
</gene>
<feature type="transmembrane region" description="Helical" evidence="7">
    <location>
        <begin position="33"/>
        <end position="54"/>
    </location>
</feature>
<evidence type="ECO:0000256" key="4">
    <source>
        <dbReference type="ARBA" id="ARBA00022692"/>
    </source>
</evidence>
<dbReference type="RefSeq" id="WP_015160009.1">
    <property type="nucleotide sequence ID" value="NC_019697.1"/>
</dbReference>
<dbReference type="HOGENOM" id="CLU_024920_3_4_3"/>
<dbReference type="AlphaFoldDB" id="K9UI41"/>
<feature type="transmembrane region" description="Helical" evidence="7">
    <location>
        <begin position="289"/>
        <end position="311"/>
    </location>
</feature>
<dbReference type="STRING" id="1173020.Cha6605_2828"/>
<proteinExistence type="inferred from homology"/>
<name>K9UI41_CHAP6</name>
<keyword evidence="5 7" id="KW-1133">Transmembrane helix</keyword>
<sequence>MTDLKKSGIIGNPLQAEDIRATNLAVRWQNLSIVLQSVVLIGLDTIMLFASWTISDRIGTPVVGIHIADSMIPILAISIGTLAASGFYGTDDKLHRFAKLLKSLTLAQLIVLIAAFFYQPGLWVSRSVFLIAWLLNFLFIGAARFLLDLTILQIRKRNPIFQHPVVLIGDRQDIDNVRKLLERSQQFRIDSVIDLAVWDTQTQLDRIIHHICSRQISEVFICTPDSIDNQIILFWSLKSAGIHLRMVPSEVQLPQRAAETKMIEEIPTSRFKSLPIFGINFWMKRIFDMVASTVISIVISPILLAIAIAIVKTSPGPIFYRQYRVGLKGNRFKVWKFRTMVENASELQKELEAQNEVKGGVLFKIKEDPRITKIGKFLRKYSLDELPQLINVLQGQMSLVGPRPLPIRDYERSLEDIQDFSRNRFLRYEVLPGITGLWQVKGRSSSDSDEIFYWDMVYILQWSLALDLKILLQTINVVLLKKGSY</sequence>
<comment type="similarity">
    <text evidence="2">Belongs to the bacterial sugar transferase family.</text>
</comment>